<feature type="transmembrane region" description="Helical" evidence="8">
    <location>
        <begin position="208"/>
        <end position="226"/>
    </location>
</feature>
<dbReference type="PANTHER" id="PTHR23501:SF197">
    <property type="entry name" value="COMD"/>
    <property type="match status" value="1"/>
</dbReference>
<dbReference type="Gene3D" id="1.20.1250.20">
    <property type="entry name" value="MFS general substrate transporter like domains"/>
    <property type="match status" value="1"/>
</dbReference>
<dbReference type="Pfam" id="PF13620">
    <property type="entry name" value="CarboxypepD_reg"/>
    <property type="match status" value="3"/>
</dbReference>
<protein>
    <submittedName>
        <fullName evidence="10">DHA2 family efflux MFS transporter permease subunit</fullName>
    </submittedName>
</protein>
<sequence>MGSTGSSQLSHRQILEVLAGLMLGMFLAALDQTIVASAIRTIGDDLHGLSMQAWVTTAYLITATISTPLYGKLSDIYGRKRFFLAAITIFVLGSAACSFATSMYVLAGCRAVQGLGAGGLFSLALAIIADVVPARDRPRYQGYFLAVFGMSSVLGPVIGGFFAGADEILGIAGWRWVFLVNVPIGVVALLVVARVLRLPHRRRDHRIDWWGAVTICVCLVPLLTVAEQGRGWGWASAGSLICYAAGAFGLVLFLLTEAVMGEEALIPLRFFRNPTFALTSAGGFVIGMGMFGGLALLPLYLQIVRGATPTESGLQLLPLTAGIMLGSLVSGRLISRTGQYKPYPIGGASLMVAGLALLATLGVGTPFWRTGLFMAVFGLGLGFVLQPITLAVQNAMEPAEIGVATASATFFRQMGATAGTAIFLSILFTKLQGDRVTASSLDDTSFLNHAPAAVAHPFRAAFSTTMDHIFLIAAAILIVAFVLFLLLPQIPLRPAGAAASPAGAAASPAGAAASPAGAAASPAGAAASPAGAATSPAGAATSPAGAATSPAGAAASPAGAAASPARLGGPSEAAGYDKKSAPSTTDRERAVPTHAEPKVPAAESAAFAAGASTMPTDHKSGPTPPAEPASAPTAGPVISGRVDGPDGNPLAGATVTVAEFAGGQIAHATTAGDGEFRLSLPTGGAFMLICAADDHQPAAVLVNAGVGEIRRVLSLAGAGRIEGRITDRQSRPVRNAAVTLTDLAGTVVATATTGADGRYRLSGLDQADYMLTATAEHARPATRIIAPGRSRQADLALTIGTTLTGIVRAVRSGRPIPEASVMAVDQAGEVAGSTITDDEGRYELRDLPPGVYTVAASGHAPVAARVTLSGEHIDHDILLGASPATTGAAT</sequence>
<dbReference type="InterPro" id="IPR008969">
    <property type="entry name" value="CarboxyPept-like_regulatory"/>
</dbReference>
<dbReference type="InterPro" id="IPR011701">
    <property type="entry name" value="MFS"/>
</dbReference>
<feature type="domain" description="Major facilitator superfamily (MFS) profile" evidence="9">
    <location>
        <begin position="17"/>
        <end position="492"/>
    </location>
</feature>
<keyword evidence="5 8" id="KW-1133">Transmembrane helix</keyword>
<keyword evidence="2" id="KW-0813">Transport</keyword>
<feature type="transmembrane region" description="Helical" evidence="8">
    <location>
        <begin position="343"/>
        <end position="365"/>
    </location>
</feature>
<dbReference type="Pfam" id="PF07690">
    <property type="entry name" value="MFS_1"/>
    <property type="match status" value="1"/>
</dbReference>
<keyword evidence="11" id="KW-1185">Reference proteome</keyword>
<evidence type="ECO:0000259" key="9">
    <source>
        <dbReference type="PROSITE" id="PS50850"/>
    </source>
</evidence>
<feature type="compositionally biased region" description="Low complexity" evidence="7">
    <location>
        <begin position="517"/>
        <end position="565"/>
    </location>
</feature>
<feature type="transmembrane region" description="Helical" evidence="8">
    <location>
        <begin position="143"/>
        <end position="164"/>
    </location>
</feature>
<feature type="transmembrane region" description="Helical" evidence="8">
    <location>
        <begin position="232"/>
        <end position="255"/>
    </location>
</feature>
<dbReference type="EMBL" id="JBHTBJ010000008">
    <property type="protein sequence ID" value="MFC7275047.1"/>
    <property type="molecule type" value="Genomic_DNA"/>
</dbReference>
<dbReference type="NCBIfam" id="TIGR00711">
    <property type="entry name" value="efflux_EmrB"/>
    <property type="match status" value="1"/>
</dbReference>
<feature type="transmembrane region" description="Helical" evidence="8">
    <location>
        <begin position="176"/>
        <end position="196"/>
    </location>
</feature>
<dbReference type="PANTHER" id="PTHR23501">
    <property type="entry name" value="MAJOR FACILITATOR SUPERFAMILY"/>
    <property type="match status" value="1"/>
</dbReference>
<keyword evidence="6 8" id="KW-0472">Membrane</keyword>
<dbReference type="PROSITE" id="PS50850">
    <property type="entry name" value="MFS"/>
    <property type="match status" value="1"/>
</dbReference>
<reference evidence="11" key="1">
    <citation type="journal article" date="2019" name="Int. J. Syst. Evol. Microbiol.">
        <title>The Global Catalogue of Microorganisms (GCM) 10K type strain sequencing project: providing services to taxonomists for standard genome sequencing and annotation.</title>
        <authorList>
            <consortium name="The Broad Institute Genomics Platform"/>
            <consortium name="The Broad Institute Genome Sequencing Center for Infectious Disease"/>
            <person name="Wu L."/>
            <person name="Ma J."/>
        </authorList>
    </citation>
    <scope>NUCLEOTIDE SEQUENCE [LARGE SCALE GENOMIC DNA]</scope>
    <source>
        <strain evidence="11">XZYJT-10</strain>
    </source>
</reference>
<feature type="compositionally biased region" description="Low complexity" evidence="7">
    <location>
        <begin position="601"/>
        <end position="611"/>
    </location>
</feature>
<evidence type="ECO:0000256" key="5">
    <source>
        <dbReference type="ARBA" id="ARBA00022989"/>
    </source>
</evidence>
<dbReference type="SUPFAM" id="SSF103473">
    <property type="entry name" value="MFS general substrate transporter"/>
    <property type="match status" value="1"/>
</dbReference>
<evidence type="ECO:0000256" key="7">
    <source>
        <dbReference type="SAM" id="MobiDB-lite"/>
    </source>
</evidence>
<feature type="transmembrane region" description="Helical" evidence="8">
    <location>
        <begin position="276"/>
        <end position="301"/>
    </location>
</feature>
<evidence type="ECO:0000256" key="8">
    <source>
        <dbReference type="SAM" id="Phobius"/>
    </source>
</evidence>
<comment type="subcellular location">
    <subcellularLocation>
        <location evidence="1">Cell membrane</location>
        <topology evidence="1">Multi-pass membrane protein</topology>
    </subcellularLocation>
</comment>
<dbReference type="Gene3D" id="2.60.40.1120">
    <property type="entry name" value="Carboxypeptidase-like, regulatory domain"/>
    <property type="match status" value="3"/>
</dbReference>
<feature type="transmembrane region" description="Helical" evidence="8">
    <location>
        <begin position="82"/>
        <end position="105"/>
    </location>
</feature>
<dbReference type="SUPFAM" id="SSF49464">
    <property type="entry name" value="Carboxypeptidase regulatory domain-like"/>
    <property type="match status" value="3"/>
</dbReference>
<feature type="region of interest" description="Disordered" evidence="7">
    <location>
        <begin position="517"/>
        <end position="650"/>
    </location>
</feature>
<keyword evidence="3" id="KW-1003">Cell membrane</keyword>
<keyword evidence="4 8" id="KW-0812">Transmembrane</keyword>
<feature type="transmembrane region" description="Helical" evidence="8">
    <location>
        <begin position="111"/>
        <end position="131"/>
    </location>
</feature>
<proteinExistence type="predicted"/>
<gene>
    <name evidence="10" type="ORF">ACFQS1_13710</name>
</gene>
<evidence type="ECO:0000256" key="2">
    <source>
        <dbReference type="ARBA" id="ARBA00022448"/>
    </source>
</evidence>
<dbReference type="Proteomes" id="UP001596548">
    <property type="component" value="Unassembled WGS sequence"/>
</dbReference>
<dbReference type="Gene3D" id="1.20.1720.10">
    <property type="entry name" value="Multidrug resistance protein D"/>
    <property type="match status" value="1"/>
</dbReference>
<comment type="caution">
    <text evidence="10">The sequence shown here is derived from an EMBL/GenBank/DDBJ whole genome shotgun (WGS) entry which is preliminary data.</text>
</comment>
<dbReference type="RefSeq" id="WP_378967739.1">
    <property type="nucleotide sequence ID" value="NZ_JBHTBJ010000008.1"/>
</dbReference>
<feature type="transmembrane region" description="Helical" evidence="8">
    <location>
        <begin position="469"/>
        <end position="487"/>
    </location>
</feature>
<feature type="compositionally biased region" description="Basic and acidic residues" evidence="7">
    <location>
        <begin position="575"/>
        <end position="597"/>
    </location>
</feature>
<accession>A0ABW2HPL8</accession>
<evidence type="ECO:0000256" key="6">
    <source>
        <dbReference type="ARBA" id="ARBA00023136"/>
    </source>
</evidence>
<feature type="transmembrane region" description="Helical" evidence="8">
    <location>
        <begin position="313"/>
        <end position="331"/>
    </location>
</feature>
<feature type="transmembrane region" description="Helical" evidence="8">
    <location>
        <begin position="51"/>
        <end position="70"/>
    </location>
</feature>
<evidence type="ECO:0000256" key="3">
    <source>
        <dbReference type="ARBA" id="ARBA00022475"/>
    </source>
</evidence>
<feature type="transmembrane region" description="Helical" evidence="8">
    <location>
        <begin position="371"/>
        <end position="392"/>
    </location>
</feature>
<organism evidence="10 11">
    <name type="scientific">Paractinoplanes rhizophilus</name>
    <dbReference type="NCBI Taxonomy" id="1416877"/>
    <lineage>
        <taxon>Bacteria</taxon>
        <taxon>Bacillati</taxon>
        <taxon>Actinomycetota</taxon>
        <taxon>Actinomycetes</taxon>
        <taxon>Micromonosporales</taxon>
        <taxon>Micromonosporaceae</taxon>
        <taxon>Paractinoplanes</taxon>
    </lineage>
</organism>
<dbReference type="InterPro" id="IPR020846">
    <property type="entry name" value="MFS_dom"/>
</dbReference>
<evidence type="ECO:0000313" key="11">
    <source>
        <dbReference type="Proteomes" id="UP001596548"/>
    </source>
</evidence>
<dbReference type="InterPro" id="IPR036259">
    <property type="entry name" value="MFS_trans_sf"/>
</dbReference>
<evidence type="ECO:0000313" key="10">
    <source>
        <dbReference type="EMBL" id="MFC7275047.1"/>
    </source>
</evidence>
<feature type="transmembrane region" description="Helical" evidence="8">
    <location>
        <begin position="17"/>
        <end position="39"/>
    </location>
</feature>
<evidence type="ECO:0000256" key="1">
    <source>
        <dbReference type="ARBA" id="ARBA00004651"/>
    </source>
</evidence>
<dbReference type="CDD" id="cd17502">
    <property type="entry name" value="MFS_Azr1_MDR_like"/>
    <property type="match status" value="1"/>
</dbReference>
<dbReference type="InterPro" id="IPR004638">
    <property type="entry name" value="EmrB-like"/>
</dbReference>
<evidence type="ECO:0000256" key="4">
    <source>
        <dbReference type="ARBA" id="ARBA00022692"/>
    </source>
</evidence>
<name>A0ABW2HPL8_9ACTN</name>